<comment type="caution">
    <text evidence="6">The sequence shown here is derived from an EMBL/GenBank/DDBJ whole genome shotgun (WGS) entry which is preliminary data.</text>
</comment>
<dbReference type="InterPro" id="IPR006973">
    <property type="entry name" value="Cwf_Cwc_15"/>
</dbReference>
<feature type="compositionally biased region" description="Basic and acidic residues" evidence="5">
    <location>
        <begin position="142"/>
        <end position="175"/>
    </location>
</feature>
<dbReference type="PANTHER" id="PTHR12718">
    <property type="entry name" value="CELL CYCLE CONTROL PROTEIN CWF15"/>
    <property type="match status" value="1"/>
</dbReference>
<keyword evidence="7" id="KW-1185">Reference proteome</keyword>
<feature type="compositionally biased region" description="Acidic residues" evidence="5">
    <location>
        <begin position="132"/>
        <end position="141"/>
    </location>
</feature>
<comment type="similarity">
    <text evidence="2">Belongs to the CWC15 family.</text>
</comment>
<protein>
    <submittedName>
        <fullName evidence="6">Cwf15/Cwc15 cell cycle control protein</fullName>
    </submittedName>
</protein>
<dbReference type="STRING" id="1754192.A0A1Y1X8P9"/>
<evidence type="ECO:0000256" key="2">
    <source>
        <dbReference type="ARBA" id="ARBA00006644"/>
    </source>
</evidence>
<dbReference type="OrthoDB" id="30179at2759"/>
<dbReference type="AlphaFoldDB" id="A0A1Y1X8P9"/>
<comment type="function">
    <text evidence="1">Involved in pre-mRNA splicing.</text>
</comment>
<evidence type="ECO:0000256" key="1">
    <source>
        <dbReference type="ARBA" id="ARBA00003777"/>
    </source>
</evidence>
<evidence type="ECO:0000256" key="4">
    <source>
        <dbReference type="ARBA" id="ARBA00023187"/>
    </source>
</evidence>
<dbReference type="GO" id="GO:0071013">
    <property type="term" value="C:catalytic step 2 spliceosome"/>
    <property type="evidence" value="ECO:0007669"/>
    <property type="project" value="TreeGrafter"/>
</dbReference>
<organism evidence="6 7">
    <name type="scientific">Anaeromyces robustus</name>
    <dbReference type="NCBI Taxonomy" id="1754192"/>
    <lineage>
        <taxon>Eukaryota</taxon>
        <taxon>Fungi</taxon>
        <taxon>Fungi incertae sedis</taxon>
        <taxon>Chytridiomycota</taxon>
        <taxon>Chytridiomycota incertae sedis</taxon>
        <taxon>Neocallimastigomycetes</taxon>
        <taxon>Neocallimastigales</taxon>
        <taxon>Neocallimastigaceae</taxon>
        <taxon>Anaeromyces</taxon>
    </lineage>
</organism>
<dbReference type="GO" id="GO:0071014">
    <property type="term" value="C:post-mRNA release spliceosomal complex"/>
    <property type="evidence" value="ECO:0007669"/>
    <property type="project" value="EnsemblFungi"/>
</dbReference>
<evidence type="ECO:0000313" key="6">
    <source>
        <dbReference type="EMBL" id="ORX81724.1"/>
    </source>
</evidence>
<dbReference type="EMBL" id="MCFG01000112">
    <property type="protein sequence ID" value="ORX81724.1"/>
    <property type="molecule type" value="Genomic_DNA"/>
</dbReference>
<dbReference type="GO" id="GO:0000974">
    <property type="term" value="C:Prp19 complex"/>
    <property type="evidence" value="ECO:0007669"/>
    <property type="project" value="EnsemblFungi"/>
</dbReference>
<keyword evidence="3" id="KW-0507">mRNA processing</keyword>
<feature type="region of interest" description="Disordered" evidence="5">
    <location>
        <begin position="1"/>
        <end position="31"/>
    </location>
</feature>
<proteinExistence type="inferred from homology"/>
<feature type="compositionally biased region" description="Basic and acidic residues" evidence="5">
    <location>
        <begin position="61"/>
        <end position="70"/>
    </location>
</feature>
<gene>
    <name evidence="6" type="ORF">BCR32DRAFT_293099</name>
</gene>
<dbReference type="GO" id="GO:0003723">
    <property type="term" value="F:RNA binding"/>
    <property type="evidence" value="ECO:0007669"/>
    <property type="project" value="EnsemblFungi"/>
</dbReference>
<reference evidence="6 7" key="1">
    <citation type="submission" date="2016-08" db="EMBL/GenBank/DDBJ databases">
        <title>A Parts List for Fungal Cellulosomes Revealed by Comparative Genomics.</title>
        <authorList>
            <consortium name="DOE Joint Genome Institute"/>
            <person name="Haitjema C.H."/>
            <person name="Gilmore S.P."/>
            <person name="Henske J.K."/>
            <person name="Solomon K.V."/>
            <person name="De Groot R."/>
            <person name="Kuo A."/>
            <person name="Mondo S.J."/>
            <person name="Salamov A.A."/>
            <person name="Labutti K."/>
            <person name="Zhao Z."/>
            <person name="Chiniquy J."/>
            <person name="Barry K."/>
            <person name="Brewer H.M."/>
            <person name="Purvine S.O."/>
            <person name="Wright A.T."/>
            <person name="Boxma B."/>
            <person name="Van Alen T."/>
            <person name="Hackstein J.H."/>
            <person name="Baker S.E."/>
            <person name="Grigoriev I.V."/>
            <person name="O'Malley M.A."/>
        </authorList>
    </citation>
    <scope>NUCLEOTIDE SEQUENCE [LARGE SCALE GENOMIC DNA]</scope>
    <source>
        <strain evidence="6 7">S4</strain>
    </source>
</reference>
<accession>A0A1Y1X8P9</accession>
<dbReference type="Proteomes" id="UP000193944">
    <property type="component" value="Unassembled WGS sequence"/>
</dbReference>
<dbReference type="PANTHER" id="PTHR12718:SF2">
    <property type="entry name" value="SPLICEOSOME-ASSOCIATED PROTEIN CWC15 HOMOLOG"/>
    <property type="match status" value="1"/>
</dbReference>
<reference evidence="6 7" key="2">
    <citation type="submission" date="2016-08" db="EMBL/GenBank/DDBJ databases">
        <title>Pervasive Adenine N6-methylation of Active Genes in Fungi.</title>
        <authorList>
            <consortium name="DOE Joint Genome Institute"/>
            <person name="Mondo S.J."/>
            <person name="Dannebaum R.O."/>
            <person name="Kuo R.C."/>
            <person name="Labutti K."/>
            <person name="Haridas S."/>
            <person name="Kuo A."/>
            <person name="Salamov A."/>
            <person name="Ahrendt S.R."/>
            <person name="Lipzen A."/>
            <person name="Sullivan W."/>
            <person name="Andreopoulos W.B."/>
            <person name="Clum A."/>
            <person name="Lindquist E."/>
            <person name="Daum C."/>
            <person name="Ramamoorthy G.K."/>
            <person name="Gryganskyi A."/>
            <person name="Culley D."/>
            <person name="Magnuson J.K."/>
            <person name="James T.Y."/>
            <person name="O'Malley M.A."/>
            <person name="Stajich J.E."/>
            <person name="Spatafora J.W."/>
            <person name="Visel A."/>
            <person name="Grigoriev I.V."/>
        </authorList>
    </citation>
    <scope>NUCLEOTIDE SEQUENCE [LARGE SCALE GENOMIC DNA]</scope>
    <source>
        <strain evidence="6 7">S4</strain>
    </source>
</reference>
<feature type="region of interest" description="Disordered" evidence="5">
    <location>
        <begin position="61"/>
        <end position="180"/>
    </location>
</feature>
<sequence>MTSAARPTWNPAMGGFSLRDKGGITGQVSSRDLNSHTTLKLRQFGQNSEEEIRKRDLREELRRAEREHYEKKKRGLIEDDDDDEEENKYNLNNKKLKKEENNIDADDSDSSASSSDSDSDSDSSDSDSSGSDSEDDENETEELLKELEKIKREREEKKEQEKREQEEEEARQREEEILEGNPLLQFNKKKDFAVKRRWDDDVIFKNQAKGVEEKPRKRFVNDMLRSDFHRKFMAKYVK</sequence>
<name>A0A1Y1X8P9_9FUNG</name>
<evidence type="ECO:0000256" key="3">
    <source>
        <dbReference type="ARBA" id="ARBA00022664"/>
    </source>
</evidence>
<dbReference type="Pfam" id="PF04889">
    <property type="entry name" value="Cwf_Cwc_15"/>
    <property type="match status" value="1"/>
</dbReference>
<evidence type="ECO:0000313" key="7">
    <source>
        <dbReference type="Proteomes" id="UP000193944"/>
    </source>
</evidence>
<dbReference type="GO" id="GO:0045292">
    <property type="term" value="P:mRNA cis splicing, via spliceosome"/>
    <property type="evidence" value="ECO:0007669"/>
    <property type="project" value="TreeGrafter"/>
</dbReference>
<keyword evidence="4" id="KW-0508">mRNA splicing</keyword>
<evidence type="ECO:0000256" key="5">
    <source>
        <dbReference type="SAM" id="MobiDB-lite"/>
    </source>
</evidence>